<dbReference type="Pfam" id="PF10531">
    <property type="entry name" value="SLBB"/>
    <property type="match status" value="1"/>
</dbReference>
<dbReference type="AlphaFoldDB" id="A0A1I2SN62"/>
<dbReference type="PANTHER" id="PTHR21180">
    <property type="entry name" value="ENDONUCLEASE/EXONUCLEASE/PHOSPHATASE FAMILY DOMAIN-CONTAINING PROTEIN 1"/>
    <property type="match status" value="1"/>
</dbReference>
<dbReference type="RefSeq" id="WP_014073690.1">
    <property type="nucleotide sequence ID" value="NZ_AYYL01000032.1"/>
</dbReference>
<dbReference type="OrthoDB" id="9790239at2"/>
<reference evidence="4" key="1">
    <citation type="submission" date="2016-10" db="EMBL/GenBank/DDBJ databases">
        <authorList>
            <person name="Varghese N."/>
            <person name="Submissions S."/>
        </authorList>
    </citation>
    <scope>NUCLEOTIDE SEQUENCE [LARGE SCALE GENOMIC DNA]</scope>
    <source>
        <strain evidence="4">DSM 20403</strain>
    </source>
</reference>
<gene>
    <name evidence="3" type="ORF">SAMN02910432_01766</name>
</gene>
<dbReference type="EMBL" id="FOPI01000034">
    <property type="protein sequence ID" value="SFG54198.1"/>
    <property type="molecule type" value="Genomic_DNA"/>
</dbReference>
<dbReference type="Proteomes" id="UP000182635">
    <property type="component" value="Unassembled WGS sequence"/>
</dbReference>
<name>A0A1I2SN62_9LACO</name>
<dbReference type="GeneID" id="29802437"/>
<feature type="domain" description="Helix-hairpin-helix DNA-binding motif class 1" evidence="2">
    <location>
        <begin position="228"/>
        <end position="247"/>
    </location>
</feature>
<feature type="compositionally biased region" description="Polar residues" evidence="1">
    <location>
        <begin position="154"/>
        <end position="163"/>
    </location>
</feature>
<dbReference type="InterPro" id="IPR004509">
    <property type="entry name" value="Competence_ComEA_HhH"/>
</dbReference>
<dbReference type="GO" id="GO:0015628">
    <property type="term" value="P:protein secretion by the type II secretion system"/>
    <property type="evidence" value="ECO:0007669"/>
    <property type="project" value="TreeGrafter"/>
</dbReference>
<dbReference type="PANTHER" id="PTHR21180:SF32">
    <property type="entry name" value="ENDONUCLEASE_EXONUCLEASE_PHOSPHATASE FAMILY DOMAIN-CONTAINING PROTEIN 1"/>
    <property type="match status" value="1"/>
</dbReference>
<dbReference type="Gene3D" id="3.10.560.10">
    <property type="entry name" value="Outer membrane lipoprotein wza domain like"/>
    <property type="match status" value="1"/>
</dbReference>
<evidence type="ECO:0000256" key="1">
    <source>
        <dbReference type="SAM" id="MobiDB-lite"/>
    </source>
</evidence>
<feature type="region of interest" description="Disordered" evidence="1">
    <location>
        <begin position="146"/>
        <end position="191"/>
    </location>
</feature>
<feature type="compositionally biased region" description="Low complexity" evidence="1">
    <location>
        <begin position="170"/>
        <end position="183"/>
    </location>
</feature>
<dbReference type="GO" id="GO:0003677">
    <property type="term" value="F:DNA binding"/>
    <property type="evidence" value="ECO:0007669"/>
    <property type="project" value="InterPro"/>
</dbReference>
<dbReference type="Gene3D" id="1.10.150.310">
    <property type="entry name" value="Tex RuvX-like domain-like"/>
    <property type="match status" value="1"/>
</dbReference>
<sequence length="250" mass="26769">MDFFEQLKDFLEEHKKLMVALAVLATIGGSLLIPDLCSLLSNQTKFSMDSQSKSALSSFSANWSSASTISATNSVNSDYIYVDVKGAIKHPGVYKVPNGKRVGDVLSLAGGPLEGADTTQINFAHKLEDQMVIYIPKFGESSPIENMVGVSGSDGKSNQNEANSAAEKISSAQTQTDSTSQDQGGNDGKINLNTASKEQLMQLTGIGDKKADEIIAYRQQNGNFKTIDDLKNVSGIGDKTFEKISSQITV</sequence>
<protein>
    <submittedName>
        <fullName evidence="3">Competence protein ComEA</fullName>
    </submittedName>
</protein>
<dbReference type="InterPro" id="IPR051675">
    <property type="entry name" value="Endo/Exo/Phosphatase_dom_1"/>
</dbReference>
<dbReference type="InterPro" id="IPR003583">
    <property type="entry name" value="Hlx-hairpin-Hlx_DNA-bd_motif"/>
</dbReference>
<dbReference type="NCBIfam" id="TIGR00426">
    <property type="entry name" value="competence protein ComEA helix-hairpin-helix repeat region"/>
    <property type="match status" value="1"/>
</dbReference>
<dbReference type="GO" id="GO:0006281">
    <property type="term" value="P:DNA repair"/>
    <property type="evidence" value="ECO:0007669"/>
    <property type="project" value="InterPro"/>
</dbReference>
<evidence type="ECO:0000313" key="4">
    <source>
        <dbReference type="Proteomes" id="UP000182635"/>
    </source>
</evidence>
<evidence type="ECO:0000259" key="2">
    <source>
        <dbReference type="SMART" id="SM00278"/>
    </source>
</evidence>
<evidence type="ECO:0000313" key="3">
    <source>
        <dbReference type="EMBL" id="SFG54198.1"/>
    </source>
</evidence>
<dbReference type="GO" id="GO:0015627">
    <property type="term" value="C:type II protein secretion system complex"/>
    <property type="evidence" value="ECO:0007669"/>
    <property type="project" value="TreeGrafter"/>
</dbReference>
<accession>A0A1I2SN62</accession>
<dbReference type="InterPro" id="IPR010994">
    <property type="entry name" value="RuvA_2-like"/>
</dbReference>
<dbReference type="InterPro" id="IPR019554">
    <property type="entry name" value="Soluble_ligand-bd"/>
</dbReference>
<feature type="domain" description="Helix-hairpin-helix DNA-binding motif class 1" evidence="2">
    <location>
        <begin position="198"/>
        <end position="217"/>
    </location>
</feature>
<dbReference type="SUPFAM" id="SSF47781">
    <property type="entry name" value="RuvA domain 2-like"/>
    <property type="match status" value="1"/>
</dbReference>
<dbReference type="Pfam" id="PF12836">
    <property type="entry name" value="HHH_3"/>
    <property type="match status" value="1"/>
</dbReference>
<proteinExistence type="predicted"/>
<organism evidence="3 4">
    <name type="scientific">Ligilactobacillus ruminis DSM 20403 = NBRC 102161</name>
    <dbReference type="NCBI Taxonomy" id="1423798"/>
    <lineage>
        <taxon>Bacteria</taxon>
        <taxon>Bacillati</taxon>
        <taxon>Bacillota</taxon>
        <taxon>Bacilli</taxon>
        <taxon>Lactobacillales</taxon>
        <taxon>Lactobacillaceae</taxon>
        <taxon>Ligilactobacillus</taxon>
    </lineage>
</organism>
<dbReference type="SMART" id="SM00278">
    <property type="entry name" value="HhH1"/>
    <property type="match status" value="2"/>
</dbReference>